<evidence type="ECO:0000313" key="3">
    <source>
        <dbReference type="Proteomes" id="UP000053780"/>
    </source>
</evidence>
<protein>
    <submittedName>
        <fullName evidence="2">Uncharacterized protein</fullName>
    </submittedName>
</protein>
<proteinExistence type="predicted"/>
<dbReference type="EMBL" id="KE647306">
    <property type="protein sequence ID" value="EQB60340.1"/>
    <property type="molecule type" value="Genomic_DNA"/>
</dbReference>
<reference evidence="2 3" key="1">
    <citation type="journal article" date="2013" name="BMC Genomics">
        <title>Genome sequencing and comparative genomics of honey bee microsporidia, Nosema apis reveal novel insights into host-parasite interactions.</title>
        <authorList>
            <person name="Chen Yp."/>
            <person name="Pettis J.S."/>
            <person name="Zhao Y."/>
            <person name="Liu X."/>
            <person name="Tallon L.J."/>
            <person name="Sadzewicz L.D."/>
            <person name="Li R."/>
            <person name="Zheng H."/>
            <person name="Huang S."/>
            <person name="Zhang X."/>
            <person name="Hamilton M.C."/>
            <person name="Pernal S.F."/>
            <person name="Melathopoulos A.P."/>
            <person name="Yan X."/>
            <person name="Evans J.D."/>
        </authorList>
    </citation>
    <scope>NUCLEOTIDE SEQUENCE [LARGE SCALE GENOMIC DNA]</scope>
    <source>
        <strain evidence="2 3">BRL 01</strain>
    </source>
</reference>
<evidence type="ECO:0000256" key="1">
    <source>
        <dbReference type="SAM" id="MobiDB-lite"/>
    </source>
</evidence>
<feature type="compositionally biased region" description="Low complexity" evidence="1">
    <location>
        <begin position="24"/>
        <end position="35"/>
    </location>
</feature>
<accession>T0MH13</accession>
<evidence type="ECO:0000313" key="2">
    <source>
        <dbReference type="EMBL" id="EQB60340.1"/>
    </source>
</evidence>
<dbReference type="Proteomes" id="UP000053780">
    <property type="component" value="Unassembled WGS sequence"/>
</dbReference>
<organism evidence="2 3">
    <name type="scientific">Vairimorpha apis BRL 01</name>
    <dbReference type="NCBI Taxonomy" id="1037528"/>
    <lineage>
        <taxon>Eukaryota</taxon>
        <taxon>Fungi</taxon>
        <taxon>Fungi incertae sedis</taxon>
        <taxon>Microsporidia</taxon>
        <taxon>Nosematidae</taxon>
        <taxon>Vairimorpha</taxon>
    </lineage>
</organism>
<dbReference type="AlphaFoldDB" id="T0MH13"/>
<name>T0MH13_9MICR</name>
<gene>
    <name evidence="2" type="ORF">NAPIS_ORF02117</name>
</gene>
<feature type="region of interest" description="Disordered" evidence="1">
    <location>
        <begin position="1"/>
        <end position="35"/>
    </location>
</feature>
<dbReference type="VEuPathDB" id="MicrosporidiaDB:NAPIS_ORF02117"/>
<dbReference type="HOGENOM" id="CLU_1337851_0_0_1"/>
<dbReference type="OrthoDB" id="2194416at2759"/>
<sequence length="205" mass="23840">MMTKNDYNQHRDTSLSSNRYQRAKTNNKPYNNNNNNKLFNYKQQSICSSGSILEEFFSSGRLPAEGALCASQDRNIFLEKGIKCPHSLRCIHLQLCLNYGLTKSKKIRNHILQECTSNKNVEIRIDTRIPTGNLYRNETEKKHKYDLLANHCGSINSYKTRIIPYAYIRAIIGEQITEEEQVDMEKELEEQTVYKNQFNSNCDSI</sequence>
<keyword evidence="3" id="KW-1185">Reference proteome</keyword>